<dbReference type="PANTHER" id="PTHR15184:SF71">
    <property type="entry name" value="ATP SYNTHASE SUBUNIT BETA, MITOCHONDRIAL"/>
    <property type="match status" value="1"/>
</dbReference>
<dbReference type="EMBL" id="UINC01003467">
    <property type="protein sequence ID" value="SVA06570.1"/>
    <property type="molecule type" value="Genomic_DNA"/>
</dbReference>
<keyword evidence="5" id="KW-0067">ATP-binding</keyword>
<evidence type="ECO:0000256" key="4">
    <source>
        <dbReference type="ARBA" id="ARBA00022741"/>
    </source>
</evidence>
<dbReference type="InterPro" id="IPR020003">
    <property type="entry name" value="ATPase_a/bsu_AS"/>
</dbReference>
<dbReference type="GO" id="GO:0005524">
    <property type="term" value="F:ATP binding"/>
    <property type="evidence" value="ECO:0007669"/>
    <property type="project" value="UniProtKB-KW"/>
</dbReference>
<dbReference type="FunFam" id="2.40.10.170:FF:000005">
    <property type="entry name" value="ATP synthase subunit beta"/>
    <property type="match status" value="1"/>
</dbReference>
<comment type="subcellular location">
    <subcellularLocation>
        <location evidence="1">Cell membrane</location>
        <topology evidence="1">Peripheral membrane protein</topology>
    </subcellularLocation>
</comment>
<accession>A0A381SRF2</accession>
<evidence type="ECO:0000256" key="10">
    <source>
        <dbReference type="ARBA" id="ARBA00023310"/>
    </source>
</evidence>
<dbReference type="InterPro" id="IPR000194">
    <property type="entry name" value="ATPase_F1/V1/A1_a/bsu_nucl-bd"/>
</dbReference>
<dbReference type="PANTHER" id="PTHR15184">
    <property type="entry name" value="ATP SYNTHASE"/>
    <property type="match status" value="1"/>
</dbReference>
<keyword evidence="8" id="KW-0472">Membrane</keyword>
<keyword evidence="7" id="KW-0406">Ion transport</keyword>
<sequence length="480" mass="52233">MANENIGKVVSIIGPVIDVEFEGTLPAIYNALHVKSSESGVDIDLIAEVAQHLGENRVRAVAMKPSDGMQRGMPAVDLGQPISVPVGPETLGRVLNVLGEPVDFPDKPVETAERWPIHRPAPKLEDQSTELQMFETGIKVIDLLEPYLRGGKIGLFGGAGVGKTVIIMELINNIALKHGGVSVFGGVGERTREGNDLWLEMQESGVVNIEEREKSRAALIYGQMTEPPGARQRVALSALTVAEYFRDAEAKDVLLFIDNIFRFTQAGSEVSALLGRMPSAVGYQPTLASEMGAMQERITSTKQGSITSVQAIYVPADDYTDPAPATTFAHLDATTNLSRAIVEKGIYPAVDPLASTSRILDANVIGDEHYNVARDVKQVLQRYKDLQDIISILGIDELSEEDKLAVARARRIERFLSQPFFVASQFTGLEGKYVPIADTIRGFKEIVDGKHDELPEQAFLLVGTIEEAVEKAKKMKSEAA</sequence>
<dbReference type="CDD" id="cd18115">
    <property type="entry name" value="ATP-synt_F1_beta_N"/>
    <property type="match status" value="1"/>
</dbReference>
<keyword evidence="3" id="KW-0813">Transport</keyword>
<dbReference type="CDD" id="cd01133">
    <property type="entry name" value="F1-ATPase_beta_CD"/>
    <property type="match status" value="1"/>
</dbReference>
<dbReference type="Gene3D" id="2.40.10.170">
    <property type="match status" value="1"/>
</dbReference>
<name>A0A381SRF2_9ZZZZ</name>
<dbReference type="Pfam" id="PF22919">
    <property type="entry name" value="ATP-synt_VA_C"/>
    <property type="match status" value="1"/>
</dbReference>
<dbReference type="FunFam" id="1.10.1140.10:FF:000001">
    <property type="entry name" value="ATP synthase subunit beta"/>
    <property type="match status" value="1"/>
</dbReference>
<dbReference type="Pfam" id="PF02874">
    <property type="entry name" value="ATP-synt_ab_N"/>
    <property type="match status" value="1"/>
</dbReference>
<evidence type="ECO:0000256" key="3">
    <source>
        <dbReference type="ARBA" id="ARBA00022448"/>
    </source>
</evidence>
<keyword evidence="9" id="KW-0139">CF(1)</keyword>
<evidence type="ECO:0000256" key="7">
    <source>
        <dbReference type="ARBA" id="ARBA00023065"/>
    </source>
</evidence>
<dbReference type="Gene3D" id="3.40.50.300">
    <property type="entry name" value="P-loop containing nucleotide triphosphate hydrolases"/>
    <property type="match status" value="1"/>
</dbReference>
<keyword evidence="6" id="KW-1278">Translocase</keyword>
<evidence type="ECO:0000256" key="1">
    <source>
        <dbReference type="ARBA" id="ARBA00004202"/>
    </source>
</evidence>
<dbReference type="InterPro" id="IPR050053">
    <property type="entry name" value="ATPase_alpha/beta_chains"/>
</dbReference>
<dbReference type="SUPFAM" id="SSF52540">
    <property type="entry name" value="P-loop containing nucleoside triphosphate hydrolases"/>
    <property type="match status" value="1"/>
</dbReference>
<proteinExistence type="inferred from homology"/>
<dbReference type="InterPro" id="IPR036121">
    <property type="entry name" value="ATPase_F1/V1/A1_a/bsu_N_sf"/>
</dbReference>
<dbReference type="Gene3D" id="1.10.1140.10">
    <property type="entry name" value="Bovine Mitochondrial F1-atpase, Atp Synthase Beta Chain, Chain D, domain 3"/>
    <property type="match status" value="1"/>
</dbReference>
<dbReference type="InterPro" id="IPR004100">
    <property type="entry name" value="ATPase_F1/V1/A1_a/bsu_N"/>
</dbReference>
<dbReference type="PROSITE" id="PS00152">
    <property type="entry name" value="ATPASE_ALPHA_BETA"/>
    <property type="match status" value="1"/>
</dbReference>
<evidence type="ECO:0000256" key="2">
    <source>
        <dbReference type="ARBA" id="ARBA00008936"/>
    </source>
</evidence>
<dbReference type="InterPro" id="IPR024034">
    <property type="entry name" value="ATPase_F1/V1_b/a_C"/>
</dbReference>
<feature type="domain" description="AAA+ ATPase" evidence="11">
    <location>
        <begin position="149"/>
        <end position="420"/>
    </location>
</feature>
<organism evidence="12">
    <name type="scientific">marine metagenome</name>
    <dbReference type="NCBI Taxonomy" id="408172"/>
    <lineage>
        <taxon>unclassified sequences</taxon>
        <taxon>metagenomes</taxon>
        <taxon>ecological metagenomes</taxon>
    </lineage>
</organism>
<evidence type="ECO:0000256" key="6">
    <source>
        <dbReference type="ARBA" id="ARBA00022967"/>
    </source>
</evidence>
<dbReference type="HAMAP" id="MF_01347">
    <property type="entry name" value="ATP_synth_beta_bact"/>
    <property type="match status" value="1"/>
</dbReference>
<comment type="similarity">
    <text evidence="2">Belongs to the ATPase alpha/beta chains family.</text>
</comment>
<dbReference type="InterPro" id="IPR055190">
    <property type="entry name" value="ATP-synt_VA_C"/>
</dbReference>
<dbReference type="GO" id="GO:0045259">
    <property type="term" value="C:proton-transporting ATP synthase complex"/>
    <property type="evidence" value="ECO:0007669"/>
    <property type="project" value="UniProtKB-KW"/>
</dbReference>
<dbReference type="SMART" id="SM00382">
    <property type="entry name" value="AAA"/>
    <property type="match status" value="1"/>
</dbReference>
<dbReference type="CDD" id="cd18110">
    <property type="entry name" value="ATP-synt_F1_beta_C"/>
    <property type="match status" value="1"/>
</dbReference>
<protein>
    <recommendedName>
        <fullName evidence="11">AAA+ ATPase domain-containing protein</fullName>
    </recommendedName>
</protein>
<dbReference type="InterPro" id="IPR003593">
    <property type="entry name" value="AAA+_ATPase"/>
</dbReference>
<dbReference type="GO" id="GO:0005886">
    <property type="term" value="C:plasma membrane"/>
    <property type="evidence" value="ECO:0007669"/>
    <property type="project" value="UniProtKB-SubCell"/>
</dbReference>
<dbReference type="NCBIfam" id="TIGR01039">
    <property type="entry name" value="atpD"/>
    <property type="match status" value="1"/>
</dbReference>
<dbReference type="InterPro" id="IPR005722">
    <property type="entry name" value="ATP_synth_F1_bsu"/>
</dbReference>
<dbReference type="SUPFAM" id="SSF47917">
    <property type="entry name" value="C-terminal domain of alpha and beta subunits of F1 ATP synthase"/>
    <property type="match status" value="1"/>
</dbReference>
<reference evidence="12" key="1">
    <citation type="submission" date="2018-05" db="EMBL/GenBank/DDBJ databases">
        <authorList>
            <person name="Lanie J.A."/>
            <person name="Ng W.-L."/>
            <person name="Kazmierczak K.M."/>
            <person name="Andrzejewski T.M."/>
            <person name="Davidsen T.M."/>
            <person name="Wayne K.J."/>
            <person name="Tettelin H."/>
            <person name="Glass J.I."/>
            <person name="Rusch D."/>
            <person name="Podicherti R."/>
            <person name="Tsui H.-C.T."/>
            <person name="Winkler M.E."/>
        </authorList>
    </citation>
    <scope>NUCLEOTIDE SEQUENCE</scope>
</reference>
<evidence type="ECO:0000256" key="5">
    <source>
        <dbReference type="ARBA" id="ARBA00022840"/>
    </source>
</evidence>
<keyword evidence="10" id="KW-0066">ATP synthesis</keyword>
<evidence type="ECO:0000259" key="11">
    <source>
        <dbReference type="SMART" id="SM00382"/>
    </source>
</evidence>
<evidence type="ECO:0000313" key="12">
    <source>
        <dbReference type="EMBL" id="SVA06570.1"/>
    </source>
</evidence>
<evidence type="ECO:0000256" key="8">
    <source>
        <dbReference type="ARBA" id="ARBA00023136"/>
    </source>
</evidence>
<dbReference type="SUPFAM" id="SSF50615">
    <property type="entry name" value="N-terminal domain of alpha and beta subunits of F1 ATP synthase"/>
    <property type="match status" value="1"/>
</dbReference>
<dbReference type="FunFam" id="3.40.50.300:FF:000004">
    <property type="entry name" value="ATP synthase subunit beta"/>
    <property type="match status" value="1"/>
</dbReference>
<evidence type="ECO:0000256" key="9">
    <source>
        <dbReference type="ARBA" id="ARBA00023196"/>
    </source>
</evidence>
<dbReference type="Pfam" id="PF00006">
    <property type="entry name" value="ATP-synt_ab"/>
    <property type="match status" value="1"/>
</dbReference>
<dbReference type="AlphaFoldDB" id="A0A381SRF2"/>
<gene>
    <name evidence="12" type="ORF">METZ01_LOCUS59424</name>
</gene>
<dbReference type="GO" id="GO:0046933">
    <property type="term" value="F:proton-transporting ATP synthase activity, rotational mechanism"/>
    <property type="evidence" value="ECO:0007669"/>
    <property type="project" value="InterPro"/>
</dbReference>
<keyword evidence="4" id="KW-0547">Nucleotide-binding</keyword>
<dbReference type="InterPro" id="IPR027417">
    <property type="entry name" value="P-loop_NTPase"/>
</dbReference>